<evidence type="ECO:0000313" key="16">
    <source>
        <dbReference type="Proteomes" id="UP000198287"/>
    </source>
</evidence>
<keyword evidence="9 12" id="KW-0333">Golgi apparatus</keyword>
<comment type="caution">
    <text evidence="15">The sequence shown here is derived from an EMBL/GenBank/DDBJ whole genome shotgun (WGS) entry which is preliminary data.</text>
</comment>
<dbReference type="UniPathway" id="UPA00378"/>
<feature type="domain" description="Fucosyltransferase N-terminal" evidence="14">
    <location>
        <begin position="2"/>
        <end position="49"/>
    </location>
</feature>
<dbReference type="InterPro" id="IPR031481">
    <property type="entry name" value="Glyco_tran_10_N"/>
</dbReference>
<dbReference type="Proteomes" id="UP000198287">
    <property type="component" value="Unassembled WGS sequence"/>
</dbReference>
<dbReference type="OrthoDB" id="427096at2759"/>
<evidence type="ECO:0000256" key="10">
    <source>
        <dbReference type="ARBA" id="ARBA00023136"/>
    </source>
</evidence>
<dbReference type="Pfam" id="PF17039">
    <property type="entry name" value="Glyco_tran_10_N"/>
    <property type="match status" value="1"/>
</dbReference>
<keyword evidence="11" id="KW-0325">Glycoprotein</keyword>
<dbReference type="OMA" id="KTHERWV"/>
<protein>
    <recommendedName>
        <fullName evidence="12">Fucosyltransferase</fullName>
        <ecNumber evidence="12">2.4.1.-</ecNumber>
    </recommendedName>
</protein>
<dbReference type="PANTHER" id="PTHR48438:SF1">
    <property type="entry name" value="ALPHA-(1,3)-FUCOSYLTRANSFERASE C-RELATED"/>
    <property type="match status" value="1"/>
</dbReference>
<keyword evidence="6 12" id="KW-0812">Transmembrane</keyword>
<evidence type="ECO:0000256" key="12">
    <source>
        <dbReference type="RuleBase" id="RU003832"/>
    </source>
</evidence>
<gene>
    <name evidence="15" type="ORF">Fcan01_10287</name>
</gene>
<dbReference type="InterPro" id="IPR001503">
    <property type="entry name" value="Glyco_trans_10"/>
</dbReference>
<name>A0A226EBK4_FOLCA</name>
<accession>A0A226EBK4</accession>
<evidence type="ECO:0000313" key="15">
    <source>
        <dbReference type="EMBL" id="OXA54407.1"/>
    </source>
</evidence>
<keyword evidence="4 12" id="KW-0328">Glycosyltransferase</keyword>
<feature type="domain" description="Fucosyltransferase C-terminal" evidence="13">
    <location>
        <begin position="79"/>
        <end position="251"/>
    </location>
</feature>
<evidence type="ECO:0000256" key="7">
    <source>
        <dbReference type="ARBA" id="ARBA00022968"/>
    </source>
</evidence>
<dbReference type="Gene3D" id="3.40.50.11660">
    <property type="entry name" value="Glycosyl transferase family 10, C-terminal domain"/>
    <property type="match status" value="1"/>
</dbReference>
<dbReference type="EC" id="2.4.1.-" evidence="12"/>
<evidence type="ECO:0000256" key="11">
    <source>
        <dbReference type="ARBA" id="ARBA00023180"/>
    </source>
</evidence>
<dbReference type="EMBL" id="LNIX01000005">
    <property type="protein sequence ID" value="OXA54407.1"/>
    <property type="molecule type" value="Genomic_DNA"/>
</dbReference>
<comment type="pathway">
    <text evidence="2">Protein modification; protein glycosylation.</text>
</comment>
<keyword evidence="10" id="KW-0472">Membrane</keyword>
<evidence type="ECO:0000256" key="6">
    <source>
        <dbReference type="ARBA" id="ARBA00022692"/>
    </source>
</evidence>
<comment type="similarity">
    <text evidence="3 12">Belongs to the glycosyltransferase 10 family.</text>
</comment>
<keyword evidence="5 12" id="KW-0808">Transferase</keyword>
<proteinExistence type="inferred from homology"/>
<dbReference type="GO" id="GO:0008417">
    <property type="term" value="F:fucosyltransferase activity"/>
    <property type="evidence" value="ECO:0007669"/>
    <property type="project" value="InterPro"/>
</dbReference>
<evidence type="ECO:0000256" key="5">
    <source>
        <dbReference type="ARBA" id="ARBA00022679"/>
    </source>
</evidence>
<evidence type="ECO:0000259" key="13">
    <source>
        <dbReference type="Pfam" id="PF00852"/>
    </source>
</evidence>
<dbReference type="InterPro" id="IPR038577">
    <property type="entry name" value="GT10-like_C_sf"/>
</dbReference>
<comment type="subcellular location">
    <subcellularLocation>
        <location evidence="1 12">Golgi apparatus</location>
        <location evidence="1 12">Golgi stack membrane</location>
        <topology evidence="1 12">Single-pass type II membrane protein</topology>
    </subcellularLocation>
</comment>
<dbReference type="GO" id="GO:0032580">
    <property type="term" value="C:Golgi cisterna membrane"/>
    <property type="evidence" value="ECO:0007669"/>
    <property type="project" value="UniProtKB-SubCell"/>
</dbReference>
<keyword evidence="16" id="KW-1185">Reference proteome</keyword>
<dbReference type="InterPro" id="IPR055270">
    <property type="entry name" value="Glyco_tran_10_C"/>
</dbReference>
<evidence type="ECO:0000259" key="14">
    <source>
        <dbReference type="Pfam" id="PF17039"/>
    </source>
</evidence>
<dbReference type="FunFam" id="3.40.50.11660:FF:000004">
    <property type="entry name" value="Glycoprotein 3-alpha-L-fucosyltransferase A"/>
    <property type="match status" value="1"/>
</dbReference>
<evidence type="ECO:0000256" key="3">
    <source>
        <dbReference type="ARBA" id="ARBA00008919"/>
    </source>
</evidence>
<reference evidence="15 16" key="1">
    <citation type="submission" date="2015-12" db="EMBL/GenBank/DDBJ databases">
        <title>The genome of Folsomia candida.</title>
        <authorList>
            <person name="Faddeeva A."/>
            <person name="Derks M.F."/>
            <person name="Anvar Y."/>
            <person name="Smit S."/>
            <person name="Van Straalen N."/>
            <person name="Roelofs D."/>
        </authorList>
    </citation>
    <scope>NUCLEOTIDE SEQUENCE [LARGE SCALE GENOMIC DNA]</scope>
    <source>
        <strain evidence="15 16">VU population</strain>
        <tissue evidence="15">Whole body</tissue>
    </source>
</reference>
<keyword evidence="7" id="KW-0735">Signal-anchor</keyword>
<dbReference type="SUPFAM" id="SSF53756">
    <property type="entry name" value="UDP-Glycosyltransferase/glycogen phosphorylase"/>
    <property type="match status" value="1"/>
</dbReference>
<evidence type="ECO:0000256" key="1">
    <source>
        <dbReference type="ARBA" id="ARBA00004447"/>
    </source>
</evidence>
<evidence type="ECO:0000256" key="2">
    <source>
        <dbReference type="ARBA" id="ARBA00004922"/>
    </source>
</evidence>
<evidence type="ECO:0000256" key="8">
    <source>
        <dbReference type="ARBA" id="ARBA00022989"/>
    </source>
</evidence>
<sequence>MPESRQEDQVWVYLNRESPDNSNHDLPSYANLFNWTMTYRTDSDVLHPYAVIVDEDTTQDRMGRRLINPDYSNWINLTRKKTKLAAWAVSNCNTDSKRENLVEKLRQFVDIDVFGRCGNYTCPFGTDTCFNFIEETYKFYFAFENSLCDDYITEKFFYMLNRTIIPVVFGAGDYASISPRHSHIDVRDFSSVRKLAEYLIYLDSNEEEYVKYFWWKKYYRVRQTDGWCKLCYKLKDKEKSVRQIIPDLEGWYRFKKDEQHTTIPRCVHYSGNFSTLQSF</sequence>
<dbReference type="Pfam" id="PF00852">
    <property type="entry name" value="Glyco_transf_10"/>
    <property type="match status" value="1"/>
</dbReference>
<organism evidence="15 16">
    <name type="scientific">Folsomia candida</name>
    <name type="common">Springtail</name>
    <dbReference type="NCBI Taxonomy" id="158441"/>
    <lineage>
        <taxon>Eukaryota</taxon>
        <taxon>Metazoa</taxon>
        <taxon>Ecdysozoa</taxon>
        <taxon>Arthropoda</taxon>
        <taxon>Hexapoda</taxon>
        <taxon>Collembola</taxon>
        <taxon>Entomobryomorpha</taxon>
        <taxon>Isotomoidea</taxon>
        <taxon>Isotomidae</taxon>
        <taxon>Proisotominae</taxon>
        <taxon>Folsomia</taxon>
    </lineage>
</organism>
<evidence type="ECO:0000256" key="4">
    <source>
        <dbReference type="ARBA" id="ARBA00022676"/>
    </source>
</evidence>
<dbReference type="PANTHER" id="PTHR48438">
    <property type="entry name" value="ALPHA-(1,3)-FUCOSYLTRANSFERASE C-RELATED"/>
    <property type="match status" value="1"/>
</dbReference>
<evidence type="ECO:0000256" key="9">
    <source>
        <dbReference type="ARBA" id="ARBA00023034"/>
    </source>
</evidence>
<keyword evidence="8" id="KW-1133">Transmembrane helix</keyword>
<dbReference type="AlphaFoldDB" id="A0A226EBK4"/>